<gene>
    <name evidence="1" type="ORF">N7G274_010527</name>
</gene>
<proteinExistence type="predicted"/>
<dbReference type="Proteomes" id="UP001590950">
    <property type="component" value="Unassembled WGS sequence"/>
</dbReference>
<reference evidence="1 2" key="1">
    <citation type="submission" date="2024-09" db="EMBL/GenBank/DDBJ databases">
        <title>Rethinking Asexuality: The Enigmatic Case of Functional Sexual Genes in Lepraria (Stereocaulaceae).</title>
        <authorList>
            <person name="Doellman M."/>
            <person name="Sun Y."/>
            <person name="Barcenas-Pena A."/>
            <person name="Lumbsch H.T."/>
            <person name="Grewe F."/>
        </authorList>
    </citation>
    <scope>NUCLEOTIDE SEQUENCE [LARGE SCALE GENOMIC DNA]</scope>
    <source>
        <strain evidence="1 2">Mercado 3170</strain>
    </source>
</reference>
<organism evidence="1 2">
    <name type="scientific">Stereocaulon virgatum</name>
    <dbReference type="NCBI Taxonomy" id="373712"/>
    <lineage>
        <taxon>Eukaryota</taxon>
        <taxon>Fungi</taxon>
        <taxon>Dikarya</taxon>
        <taxon>Ascomycota</taxon>
        <taxon>Pezizomycotina</taxon>
        <taxon>Lecanoromycetes</taxon>
        <taxon>OSLEUM clade</taxon>
        <taxon>Lecanoromycetidae</taxon>
        <taxon>Lecanorales</taxon>
        <taxon>Lecanorineae</taxon>
        <taxon>Stereocaulaceae</taxon>
        <taxon>Stereocaulon</taxon>
    </lineage>
</organism>
<keyword evidence="2" id="KW-1185">Reference proteome</keyword>
<dbReference type="EMBL" id="JBEFKJ010000052">
    <property type="protein sequence ID" value="KAL2036732.1"/>
    <property type="molecule type" value="Genomic_DNA"/>
</dbReference>
<evidence type="ECO:0000313" key="1">
    <source>
        <dbReference type="EMBL" id="KAL2036732.1"/>
    </source>
</evidence>
<protein>
    <submittedName>
        <fullName evidence="1">Uncharacterized protein</fullName>
    </submittedName>
</protein>
<sequence length="285" mass="30366">MRNYRLHQGSNLHKSGIYATSKSQTDVPIVQTHPESKQILPPPTTATAIMPFFTHLNTGLALLAAAAAVSATSITFHNTSPSPICYKVEFTSGTLPTQNGITCDSSPGLMVQGGQTITVNPSPDFNGALTAMVGDHNNVRGGRYEMNFAAQAGSCWYDVDYQLGMSDSTLGPSSHQSLVNGQHSLAGEQDTLAKANAAWPSTPNKAALLAYPDYLKQGSDGKLSYVYMDARAPQVVIDFFQLQAEFTAYVDAGSVAGNGDEASVAKAANFMRWVVESVDMDVVAY</sequence>
<name>A0ABR3ZTD4_9LECA</name>
<accession>A0ABR3ZTD4</accession>
<comment type="caution">
    <text evidence="1">The sequence shown here is derived from an EMBL/GenBank/DDBJ whole genome shotgun (WGS) entry which is preliminary data.</text>
</comment>
<evidence type="ECO:0000313" key="2">
    <source>
        <dbReference type="Proteomes" id="UP001590950"/>
    </source>
</evidence>